<accession>A0ABT4UD68</accession>
<dbReference type="InterPro" id="IPR050248">
    <property type="entry name" value="Polysacc_deacetylase_ArnD"/>
</dbReference>
<dbReference type="CDD" id="cd10954">
    <property type="entry name" value="CE4_CtAXE_like"/>
    <property type="match status" value="1"/>
</dbReference>
<dbReference type="EMBL" id="JAQFWQ010000137">
    <property type="protein sequence ID" value="MDA2814686.1"/>
    <property type="molecule type" value="Genomic_DNA"/>
</dbReference>
<dbReference type="InterPro" id="IPR011330">
    <property type="entry name" value="Glyco_hydro/deAcase_b/a-brl"/>
</dbReference>
<evidence type="ECO:0000256" key="2">
    <source>
        <dbReference type="ARBA" id="ARBA00022801"/>
    </source>
</evidence>
<gene>
    <name evidence="5" type="ORF">O4J56_28845</name>
</gene>
<dbReference type="InterPro" id="IPR002509">
    <property type="entry name" value="NODB_dom"/>
</dbReference>
<proteinExistence type="predicted"/>
<feature type="region of interest" description="Disordered" evidence="3">
    <location>
        <begin position="494"/>
        <end position="516"/>
    </location>
</feature>
<comment type="caution">
    <text evidence="5">The sequence shown here is derived from an EMBL/GenBank/DDBJ whole genome shotgun (WGS) entry which is preliminary data.</text>
</comment>
<feature type="domain" description="NodB homology" evidence="4">
    <location>
        <begin position="309"/>
        <end position="485"/>
    </location>
</feature>
<dbReference type="PROSITE" id="PS51677">
    <property type="entry name" value="NODB"/>
    <property type="match status" value="1"/>
</dbReference>
<dbReference type="RefSeq" id="WP_270690164.1">
    <property type="nucleotide sequence ID" value="NZ_JAQFWQ010000137.1"/>
</dbReference>
<dbReference type="Gene3D" id="3.20.20.370">
    <property type="entry name" value="Glycoside hydrolase/deacetylase"/>
    <property type="match status" value="1"/>
</dbReference>
<keyword evidence="2" id="KW-0378">Hydrolase</keyword>
<name>A0ABT4UD68_9ACTN</name>
<keyword evidence="1" id="KW-0479">Metal-binding</keyword>
<feature type="compositionally biased region" description="Basic and acidic residues" evidence="3">
    <location>
        <begin position="1"/>
        <end position="10"/>
    </location>
</feature>
<dbReference type="Proteomes" id="UP001527866">
    <property type="component" value="Unassembled WGS sequence"/>
</dbReference>
<evidence type="ECO:0000256" key="1">
    <source>
        <dbReference type="ARBA" id="ARBA00022723"/>
    </source>
</evidence>
<protein>
    <submittedName>
        <fullName evidence="5">Polysaccharide deacetylase family protein</fullName>
    </submittedName>
</protein>
<evidence type="ECO:0000313" key="6">
    <source>
        <dbReference type="Proteomes" id="UP001527866"/>
    </source>
</evidence>
<sequence>MNPAAERDGLARLPSPSPRRAVRPGTYRSRGLTAALAAGAVALAGCTSGTVADTRSGSEEGPLDAALQFTAVEPDALTGLAEETLPDDYAVPVEAEYPVIPNADALNERLAEALDQRIGTFTAVTPSAKGFESDWEIAAAADGIVGVRLAWTEQDAKGEHTGYETHWYDAGTGRAAYSTELLAGQEQLEALNELVLAQLEGEEVADGALQPVLGLYDSMAFNDDGDLVVEFDAGQLAPKNEERVAAVIESADAAPLLSDLGTRAQEASQEATEGFTLDEAVEGGGEGLPVPGRMEDWTEGVDCTQADTKCVALTFDDGPGARTPDLLDTLAEYDAPATFFQTGRTIDKYPETVRRAYAEGHEIGNHTINHPDLTTLDEAGVRDELAPVNERIRRETGSVPVLMRPPYGATDDTVAEVSADLGLAQILWNVDTEDWKDRDAEIVAERAIEGAEPGAIILMHDIHGTTVDAVPAILEELTDQGYTFATVSQMLGETEPGESYYSRGRPTLPPESGPDA</sequence>
<keyword evidence="6" id="KW-1185">Reference proteome</keyword>
<evidence type="ECO:0000259" key="4">
    <source>
        <dbReference type="PROSITE" id="PS51677"/>
    </source>
</evidence>
<organism evidence="5 6">
    <name type="scientific">Nocardiopsis endophytica</name>
    <dbReference type="NCBI Taxonomy" id="3018445"/>
    <lineage>
        <taxon>Bacteria</taxon>
        <taxon>Bacillati</taxon>
        <taxon>Actinomycetota</taxon>
        <taxon>Actinomycetes</taxon>
        <taxon>Streptosporangiales</taxon>
        <taxon>Nocardiopsidaceae</taxon>
        <taxon>Nocardiopsis</taxon>
    </lineage>
</organism>
<dbReference type="PANTHER" id="PTHR10587:SF133">
    <property type="entry name" value="CHITIN DEACETYLASE 1-RELATED"/>
    <property type="match status" value="1"/>
</dbReference>
<dbReference type="SUPFAM" id="SSF88713">
    <property type="entry name" value="Glycoside hydrolase/deacetylase"/>
    <property type="match status" value="1"/>
</dbReference>
<feature type="region of interest" description="Disordered" evidence="3">
    <location>
        <begin position="1"/>
        <end position="26"/>
    </location>
</feature>
<reference evidence="5 6" key="1">
    <citation type="submission" date="2023-01" db="EMBL/GenBank/DDBJ databases">
        <title>Draft genome sequence of Nocardiopsis sp. RSe5-2 isolated from halophytes.</title>
        <authorList>
            <person name="Duangmal K."/>
            <person name="Chantavorakit T."/>
        </authorList>
    </citation>
    <scope>NUCLEOTIDE SEQUENCE [LARGE SCALE GENOMIC DNA]</scope>
    <source>
        <strain evidence="5 6">RSe5-2</strain>
    </source>
</reference>
<evidence type="ECO:0000313" key="5">
    <source>
        <dbReference type="EMBL" id="MDA2814686.1"/>
    </source>
</evidence>
<evidence type="ECO:0000256" key="3">
    <source>
        <dbReference type="SAM" id="MobiDB-lite"/>
    </source>
</evidence>
<feature type="compositionally biased region" description="Pro residues" evidence="3">
    <location>
        <begin position="507"/>
        <end position="516"/>
    </location>
</feature>
<dbReference type="PANTHER" id="PTHR10587">
    <property type="entry name" value="GLYCOSYL TRANSFERASE-RELATED"/>
    <property type="match status" value="1"/>
</dbReference>
<dbReference type="Pfam" id="PF01522">
    <property type="entry name" value="Polysacc_deac_1"/>
    <property type="match status" value="1"/>
</dbReference>